<name>A0ABQ2GQE3_9DEIO</name>
<dbReference type="EMBL" id="BMOM01000008">
    <property type="protein sequence ID" value="GGM06700.1"/>
    <property type="molecule type" value="Genomic_DNA"/>
</dbReference>
<accession>A0ABQ2GQE3</accession>
<comment type="caution">
    <text evidence="1">The sequence shown here is derived from an EMBL/GenBank/DDBJ whole genome shotgun (WGS) entry which is preliminary data.</text>
</comment>
<evidence type="ECO:0000313" key="1">
    <source>
        <dbReference type="EMBL" id="GGM06700.1"/>
    </source>
</evidence>
<dbReference type="RefSeq" id="WP_188902769.1">
    <property type="nucleotide sequence ID" value="NZ_BMOM01000008.1"/>
</dbReference>
<reference evidence="2" key="1">
    <citation type="journal article" date="2019" name="Int. J. Syst. Evol. Microbiol.">
        <title>The Global Catalogue of Microorganisms (GCM) 10K type strain sequencing project: providing services to taxonomists for standard genome sequencing and annotation.</title>
        <authorList>
            <consortium name="The Broad Institute Genomics Platform"/>
            <consortium name="The Broad Institute Genome Sequencing Center for Infectious Disease"/>
            <person name="Wu L."/>
            <person name="Ma J."/>
        </authorList>
    </citation>
    <scope>NUCLEOTIDE SEQUENCE [LARGE SCALE GENOMIC DNA]</scope>
    <source>
        <strain evidence="2">JCM 15443</strain>
    </source>
</reference>
<evidence type="ECO:0000313" key="2">
    <source>
        <dbReference type="Proteomes" id="UP000661918"/>
    </source>
</evidence>
<proteinExistence type="predicted"/>
<dbReference type="Proteomes" id="UP000661918">
    <property type="component" value="Unassembled WGS sequence"/>
</dbReference>
<sequence>MRPVAFLAVFGSVVLNLTQAQTDLRYSGPITITRGSVYRGNWRSLDPARPAVTIKTAQPVVIENSNIQSRGHLIFTAYVKARLIPSTKTKSSRES</sequence>
<protein>
    <submittedName>
        <fullName evidence="1">Uncharacterized protein</fullName>
    </submittedName>
</protein>
<gene>
    <name evidence="1" type="ORF">GCM10010841_13700</name>
</gene>
<organism evidence="1 2">
    <name type="scientific">Deinococcus aerophilus</name>
    <dbReference type="NCBI Taxonomy" id="522488"/>
    <lineage>
        <taxon>Bacteria</taxon>
        <taxon>Thermotogati</taxon>
        <taxon>Deinococcota</taxon>
        <taxon>Deinococci</taxon>
        <taxon>Deinococcales</taxon>
        <taxon>Deinococcaceae</taxon>
        <taxon>Deinococcus</taxon>
    </lineage>
</organism>
<keyword evidence="2" id="KW-1185">Reference proteome</keyword>